<dbReference type="PANTHER" id="PTHR30329">
    <property type="entry name" value="STATOR ELEMENT OF FLAGELLAR MOTOR COMPLEX"/>
    <property type="match status" value="1"/>
</dbReference>
<dbReference type="GO" id="GO:0009279">
    <property type="term" value="C:cell outer membrane"/>
    <property type="evidence" value="ECO:0007669"/>
    <property type="project" value="UniProtKB-SubCell"/>
</dbReference>
<organism evidence="8 9">
    <name type="scientific">Oceaniferula marina</name>
    <dbReference type="NCBI Taxonomy" id="2748318"/>
    <lineage>
        <taxon>Bacteria</taxon>
        <taxon>Pseudomonadati</taxon>
        <taxon>Verrucomicrobiota</taxon>
        <taxon>Verrucomicrobiia</taxon>
        <taxon>Verrucomicrobiales</taxon>
        <taxon>Verrucomicrobiaceae</taxon>
        <taxon>Oceaniferula</taxon>
    </lineage>
</organism>
<feature type="region of interest" description="Disordered" evidence="5">
    <location>
        <begin position="420"/>
        <end position="439"/>
    </location>
</feature>
<dbReference type="AlphaFoldDB" id="A0A851GBV6"/>
<evidence type="ECO:0000256" key="2">
    <source>
        <dbReference type="ARBA" id="ARBA00023136"/>
    </source>
</evidence>
<dbReference type="RefSeq" id="WP_178931408.1">
    <property type="nucleotide sequence ID" value="NZ_JACBAZ010000001.1"/>
</dbReference>
<reference evidence="8 9" key="1">
    <citation type="submission" date="2020-07" db="EMBL/GenBank/DDBJ databases">
        <title>Roseicoccus Jingziensis gen. nov., sp. nov., isolated from coastal seawater.</title>
        <authorList>
            <person name="Feng X."/>
        </authorList>
    </citation>
    <scope>NUCLEOTIDE SEQUENCE [LARGE SCALE GENOMIC DNA]</scope>
    <source>
        <strain evidence="8 9">N1E253</strain>
    </source>
</reference>
<dbReference type="InterPro" id="IPR036737">
    <property type="entry name" value="OmpA-like_sf"/>
</dbReference>
<feature type="domain" description="OmpA-like" evidence="7">
    <location>
        <begin position="222"/>
        <end position="340"/>
    </location>
</feature>
<gene>
    <name evidence="8" type="ORF">HW115_04750</name>
</gene>
<sequence>MQQDYSWNGGSRGASSFRLPQSEGQGRWVLTALCVAVALHVLAFFGLSRIDVLLPKSAKESEMLTEVVRVNPVDFEDYRPEVSAPETAEVEAPVEVVPPADELEVLENLPEMDIDVLPDLETVQVPEISSAAAGEIESEMMDPMTSQNFEPELPEMGKTEDFFPRASDSQVTVDPGARMAEEYDPDAFTEQMRKGAEGEAEDGLLKDFTSLDKMANMDGNALLKSKALIGSDLLFEFNSSELRQSARLSLMKVALLIHKHPKLVCWVDGHTDLIGGQEPNMELSVRRAMSVKRWLVKAMDLPEDRVAVRGFGKLHPIVTGGSKEQQAPNRRVEIKMRKQRPSEEVNYRPEPLPVTKRTNPKLAKPETKPDEKPPVKAVLVKPKKPMPKAIPVEDDETGPRAIVEPEDGPRALVVPEDEPRALVVPEDEQTPGRAIPVVE</sequence>
<evidence type="ECO:0000259" key="7">
    <source>
        <dbReference type="PROSITE" id="PS51123"/>
    </source>
</evidence>
<feature type="transmembrane region" description="Helical" evidence="6">
    <location>
        <begin position="28"/>
        <end position="47"/>
    </location>
</feature>
<dbReference type="PROSITE" id="PS51123">
    <property type="entry name" value="OMPA_2"/>
    <property type="match status" value="1"/>
</dbReference>
<evidence type="ECO:0000313" key="8">
    <source>
        <dbReference type="EMBL" id="NWK54906.1"/>
    </source>
</evidence>
<dbReference type="CDD" id="cd07185">
    <property type="entry name" value="OmpA_C-like"/>
    <property type="match status" value="1"/>
</dbReference>
<evidence type="ECO:0000256" key="5">
    <source>
        <dbReference type="SAM" id="MobiDB-lite"/>
    </source>
</evidence>
<dbReference type="Pfam" id="PF00691">
    <property type="entry name" value="OmpA"/>
    <property type="match status" value="1"/>
</dbReference>
<keyword evidence="9" id="KW-1185">Reference proteome</keyword>
<dbReference type="EMBL" id="JACBAZ010000001">
    <property type="protein sequence ID" value="NWK54906.1"/>
    <property type="molecule type" value="Genomic_DNA"/>
</dbReference>
<comment type="subcellular location">
    <subcellularLocation>
        <location evidence="1">Cell outer membrane</location>
    </subcellularLocation>
</comment>
<protein>
    <submittedName>
        <fullName evidence="8">OmpA family protein</fullName>
    </submittedName>
</protein>
<evidence type="ECO:0000256" key="1">
    <source>
        <dbReference type="ARBA" id="ARBA00004442"/>
    </source>
</evidence>
<dbReference type="InterPro" id="IPR006665">
    <property type="entry name" value="OmpA-like"/>
</dbReference>
<keyword evidence="6" id="KW-1133">Transmembrane helix</keyword>
<evidence type="ECO:0000313" key="9">
    <source>
        <dbReference type="Proteomes" id="UP000557872"/>
    </source>
</evidence>
<evidence type="ECO:0000256" key="6">
    <source>
        <dbReference type="SAM" id="Phobius"/>
    </source>
</evidence>
<evidence type="ECO:0000256" key="4">
    <source>
        <dbReference type="PROSITE-ProRule" id="PRU00473"/>
    </source>
</evidence>
<dbReference type="PRINTS" id="PR01021">
    <property type="entry name" value="OMPADOMAIN"/>
</dbReference>
<keyword evidence="6" id="KW-0812">Transmembrane</keyword>
<name>A0A851GBV6_9BACT</name>
<keyword evidence="3" id="KW-0998">Cell outer membrane</keyword>
<comment type="caution">
    <text evidence="8">The sequence shown here is derived from an EMBL/GenBank/DDBJ whole genome shotgun (WGS) entry which is preliminary data.</text>
</comment>
<proteinExistence type="predicted"/>
<dbReference type="PANTHER" id="PTHR30329:SF21">
    <property type="entry name" value="LIPOPROTEIN YIAD-RELATED"/>
    <property type="match status" value="1"/>
</dbReference>
<dbReference type="Gene3D" id="3.30.1330.60">
    <property type="entry name" value="OmpA-like domain"/>
    <property type="match status" value="1"/>
</dbReference>
<dbReference type="InterPro" id="IPR050330">
    <property type="entry name" value="Bact_OuterMem_StrucFunc"/>
</dbReference>
<dbReference type="SUPFAM" id="SSF103088">
    <property type="entry name" value="OmpA-like"/>
    <property type="match status" value="1"/>
</dbReference>
<feature type="region of interest" description="Disordered" evidence="5">
    <location>
        <begin position="337"/>
        <end position="410"/>
    </location>
</feature>
<keyword evidence="2 4" id="KW-0472">Membrane</keyword>
<feature type="compositionally biased region" description="Basic and acidic residues" evidence="5">
    <location>
        <begin position="337"/>
        <end position="347"/>
    </location>
</feature>
<dbReference type="InterPro" id="IPR006664">
    <property type="entry name" value="OMP_bac"/>
</dbReference>
<accession>A0A851GBV6</accession>
<feature type="compositionally biased region" description="Basic and acidic residues" evidence="5">
    <location>
        <begin position="363"/>
        <end position="374"/>
    </location>
</feature>
<dbReference type="Proteomes" id="UP000557872">
    <property type="component" value="Unassembled WGS sequence"/>
</dbReference>
<evidence type="ECO:0000256" key="3">
    <source>
        <dbReference type="ARBA" id="ARBA00023237"/>
    </source>
</evidence>